<comment type="catalytic activity">
    <reaction evidence="6">
        <text>a uridine in tRNA + S-adenosyl-L-methionine = a 3-[(3S)-3-amino-3-carboxypropyl]uridine in tRNA + S-methyl-5'-thioadenosine + H(+)</text>
        <dbReference type="Rhea" id="RHEA:62432"/>
        <dbReference type="Rhea" id="RHEA-COMP:13339"/>
        <dbReference type="Rhea" id="RHEA-COMP:16092"/>
        <dbReference type="ChEBI" id="CHEBI:15378"/>
        <dbReference type="ChEBI" id="CHEBI:17509"/>
        <dbReference type="ChEBI" id="CHEBI:59789"/>
        <dbReference type="ChEBI" id="CHEBI:65315"/>
        <dbReference type="ChEBI" id="CHEBI:82930"/>
        <dbReference type="EC" id="2.5.1.25"/>
    </reaction>
</comment>
<dbReference type="InterPro" id="IPR039262">
    <property type="entry name" value="DTWD2/TAPT"/>
</dbReference>
<proteinExistence type="inferred from homology"/>
<keyword evidence="2" id="KW-0808">Transferase</keyword>
<evidence type="ECO:0000313" key="8">
    <source>
        <dbReference type="EMBL" id="KAF6162899.1"/>
    </source>
</evidence>
<keyword evidence="3" id="KW-0949">S-adenosyl-L-methionine</keyword>
<dbReference type="EMBL" id="JACGCM010001009">
    <property type="protein sequence ID" value="KAF6162899.1"/>
    <property type="molecule type" value="Genomic_DNA"/>
</dbReference>
<evidence type="ECO:0000313" key="9">
    <source>
        <dbReference type="Proteomes" id="UP000541444"/>
    </source>
</evidence>
<dbReference type="PANTHER" id="PTHR21392:SF0">
    <property type="entry name" value="TRNA-URIDINE AMINOCARBOXYPROPYLTRANSFERASE 2"/>
    <property type="match status" value="1"/>
</dbReference>
<dbReference type="AlphaFoldDB" id="A0A7J7N6P5"/>
<comment type="caution">
    <text evidence="8">The sequence shown here is derived from an EMBL/GenBank/DDBJ whole genome shotgun (WGS) entry which is preliminary data.</text>
</comment>
<dbReference type="EC" id="2.5.1.25" evidence="1"/>
<sequence length="408" mass="45429">MLSPKSNYLNPNLYFSTNSIAKFSETLTLEMGTQAPPPKRPFCCVCSKPTRLCLCRRFKTPLLDNSTSVTVLQHSLEKNHPLNSTRIAALGLKNFIVATVTDVHCEAKFLIRLMSPGCGTEVGETEECADFGYEICVEFTLQLHVVAMANMNCGNCLENCVKTPDSPTSNDLVSDLNHGSTACQSVGRCSYVYPGICSAKPLDLGDTRSEEEADITATMAKVGFSCSLTHIRAPRNNSLRPDFEQLLFTQEGQNAITNGFVVRKMRRKQLHRVFESEETEEFEIAVPPGSALLFPTKEAVSLEAVDFEVKHLIVLDGTWAKAKRMYHENPWLKLLPHLKLDHSAISLYQEVREQPKAGCLSTIESIVCALKAFGDDPEALDDILNVFESMVVDQRRCKDERLRKVSAE</sequence>
<dbReference type="GO" id="GO:0016432">
    <property type="term" value="F:tRNA-uridine aminocarboxypropyltransferase activity"/>
    <property type="evidence" value="ECO:0007669"/>
    <property type="project" value="UniProtKB-EC"/>
</dbReference>
<evidence type="ECO:0000256" key="4">
    <source>
        <dbReference type="ARBA" id="ARBA00022694"/>
    </source>
</evidence>
<dbReference type="PANTHER" id="PTHR21392">
    <property type="entry name" value="TRNA-URIDINE AMINOCARBOXYPROPYLTRANSFERASE 2"/>
    <property type="match status" value="1"/>
</dbReference>
<evidence type="ECO:0000256" key="2">
    <source>
        <dbReference type="ARBA" id="ARBA00022679"/>
    </source>
</evidence>
<evidence type="ECO:0000256" key="5">
    <source>
        <dbReference type="ARBA" id="ARBA00034489"/>
    </source>
</evidence>
<protein>
    <recommendedName>
        <fullName evidence="1">tRNA-uridine aminocarboxypropyltransferase</fullName>
        <ecNumber evidence="1">2.5.1.25</ecNumber>
    </recommendedName>
</protein>
<reference evidence="8 9" key="1">
    <citation type="journal article" date="2020" name="IScience">
        <title>Genome Sequencing of the Endangered Kingdonia uniflora (Circaeasteraceae, Ranunculales) Reveals Potential Mechanisms of Evolutionary Specialization.</title>
        <authorList>
            <person name="Sun Y."/>
            <person name="Deng T."/>
            <person name="Zhang A."/>
            <person name="Moore M.J."/>
            <person name="Landis J.B."/>
            <person name="Lin N."/>
            <person name="Zhang H."/>
            <person name="Zhang X."/>
            <person name="Huang J."/>
            <person name="Zhang X."/>
            <person name="Sun H."/>
            <person name="Wang H."/>
        </authorList>
    </citation>
    <scope>NUCLEOTIDE SEQUENCE [LARGE SCALE GENOMIC DNA]</scope>
    <source>
        <strain evidence="8">TB1705</strain>
        <tissue evidence="8">Leaf</tissue>
    </source>
</reference>
<feature type="domain" description="DTW" evidence="7">
    <location>
        <begin position="39"/>
        <end position="399"/>
    </location>
</feature>
<dbReference type="SMART" id="SM01144">
    <property type="entry name" value="DTW"/>
    <property type="match status" value="1"/>
</dbReference>
<dbReference type="InterPro" id="IPR005636">
    <property type="entry name" value="DTW"/>
</dbReference>
<keyword evidence="4" id="KW-0819">tRNA processing</keyword>
<name>A0A7J7N6P5_9MAGN</name>
<evidence type="ECO:0000256" key="3">
    <source>
        <dbReference type="ARBA" id="ARBA00022691"/>
    </source>
</evidence>
<dbReference type="GO" id="GO:0008033">
    <property type="term" value="P:tRNA processing"/>
    <property type="evidence" value="ECO:0007669"/>
    <property type="project" value="UniProtKB-KW"/>
</dbReference>
<accession>A0A7J7N6P5</accession>
<evidence type="ECO:0000259" key="7">
    <source>
        <dbReference type="SMART" id="SM01144"/>
    </source>
</evidence>
<dbReference type="Pfam" id="PF03942">
    <property type="entry name" value="DTW"/>
    <property type="match status" value="1"/>
</dbReference>
<organism evidence="8 9">
    <name type="scientific">Kingdonia uniflora</name>
    <dbReference type="NCBI Taxonomy" id="39325"/>
    <lineage>
        <taxon>Eukaryota</taxon>
        <taxon>Viridiplantae</taxon>
        <taxon>Streptophyta</taxon>
        <taxon>Embryophyta</taxon>
        <taxon>Tracheophyta</taxon>
        <taxon>Spermatophyta</taxon>
        <taxon>Magnoliopsida</taxon>
        <taxon>Ranunculales</taxon>
        <taxon>Circaeasteraceae</taxon>
        <taxon>Kingdonia</taxon>
    </lineage>
</organism>
<dbReference type="OrthoDB" id="408541at2759"/>
<evidence type="ECO:0000256" key="1">
    <source>
        <dbReference type="ARBA" id="ARBA00012386"/>
    </source>
</evidence>
<evidence type="ECO:0000256" key="6">
    <source>
        <dbReference type="ARBA" id="ARBA00048718"/>
    </source>
</evidence>
<keyword evidence="9" id="KW-1185">Reference proteome</keyword>
<comment type="similarity">
    <text evidence="5">Belongs to the TDD superfamily. DTWD2 family.</text>
</comment>
<dbReference type="Proteomes" id="UP000541444">
    <property type="component" value="Unassembled WGS sequence"/>
</dbReference>
<gene>
    <name evidence="8" type="ORF">GIB67_021048</name>
</gene>